<name>A0A0R2JGZ4_9LACO</name>
<comment type="caution">
    <text evidence="1">The sequence shown here is derived from an EMBL/GenBank/DDBJ whole genome shotgun (WGS) entry which is preliminary data.</text>
</comment>
<dbReference type="Proteomes" id="UP000051673">
    <property type="component" value="Unassembled WGS sequence"/>
</dbReference>
<proteinExistence type="predicted"/>
<accession>A0A0R2JGZ4</accession>
<organism evidence="1 2">
    <name type="scientific">Weissella minor</name>
    <dbReference type="NCBI Taxonomy" id="1620"/>
    <lineage>
        <taxon>Bacteria</taxon>
        <taxon>Bacillati</taxon>
        <taxon>Bacillota</taxon>
        <taxon>Bacilli</taxon>
        <taxon>Lactobacillales</taxon>
        <taxon>Lactobacillaceae</taxon>
        <taxon>Weissella</taxon>
    </lineage>
</organism>
<dbReference type="STRING" id="1620.IV67_GL000118"/>
<evidence type="ECO:0000313" key="2">
    <source>
        <dbReference type="Proteomes" id="UP000051673"/>
    </source>
</evidence>
<evidence type="ECO:0000313" key="1">
    <source>
        <dbReference type="EMBL" id="KRN76617.1"/>
    </source>
</evidence>
<keyword evidence="2" id="KW-1185">Reference proteome</keyword>
<dbReference type="AlphaFoldDB" id="A0A0R2JGZ4"/>
<dbReference type="EMBL" id="JQCD01000024">
    <property type="protein sequence ID" value="KRN76617.1"/>
    <property type="molecule type" value="Genomic_DNA"/>
</dbReference>
<dbReference type="PATRIC" id="fig|1620.3.peg.123"/>
<protein>
    <submittedName>
        <fullName evidence="1">Uncharacterized protein</fullName>
    </submittedName>
</protein>
<sequence length="84" mass="9531">MGMKIEKTTQFSADLKIDEESTSFVTFSGTVDADGKPNVNFYISDMAIYMAHTNEFMSAFTKFQSEVFDYSNEMLKKETPSKEA</sequence>
<reference evidence="1 2" key="1">
    <citation type="journal article" date="2015" name="Genome Announc.">
        <title>Expanding the biotechnology potential of lactobacilli through comparative genomics of 213 strains and associated genera.</title>
        <authorList>
            <person name="Sun Z."/>
            <person name="Harris H.M."/>
            <person name="McCann A."/>
            <person name="Guo C."/>
            <person name="Argimon S."/>
            <person name="Zhang W."/>
            <person name="Yang X."/>
            <person name="Jeffery I.B."/>
            <person name="Cooney J.C."/>
            <person name="Kagawa T.F."/>
            <person name="Liu W."/>
            <person name="Song Y."/>
            <person name="Salvetti E."/>
            <person name="Wrobel A."/>
            <person name="Rasinkangas P."/>
            <person name="Parkhill J."/>
            <person name="Rea M.C."/>
            <person name="O'Sullivan O."/>
            <person name="Ritari J."/>
            <person name="Douillard F.P."/>
            <person name="Paul Ross R."/>
            <person name="Yang R."/>
            <person name="Briner A.E."/>
            <person name="Felis G.E."/>
            <person name="de Vos W.M."/>
            <person name="Barrangou R."/>
            <person name="Klaenhammer T.R."/>
            <person name="Caufield P.W."/>
            <person name="Cui Y."/>
            <person name="Zhang H."/>
            <person name="O'Toole P.W."/>
        </authorList>
    </citation>
    <scope>NUCLEOTIDE SEQUENCE [LARGE SCALE GENOMIC DNA]</scope>
    <source>
        <strain evidence="1 2">DSM 20014</strain>
    </source>
</reference>
<gene>
    <name evidence="1" type="ORF">IV67_GL000118</name>
</gene>